<protein>
    <submittedName>
        <fullName evidence="2">Uncharacterized protein</fullName>
    </submittedName>
</protein>
<dbReference type="EMBL" id="CAWUPB010001195">
    <property type="protein sequence ID" value="CAK7355094.1"/>
    <property type="molecule type" value="Genomic_DNA"/>
</dbReference>
<reference evidence="2 3" key="1">
    <citation type="submission" date="2024-01" db="EMBL/GenBank/DDBJ databases">
        <authorList>
            <person name="Waweru B."/>
        </authorList>
    </citation>
    <scope>NUCLEOTIDE SEQUENCE [LARGE SCALE GENOMIC DNA]</scope>
</reference>
<feature type="compositionally biased region" description="Polar residues" evidence="1">
    <location>
        <begin position="92"/>
        <end position="106"/>
    </location>
</feature>
<accession>A0AAV1SML2</accession>
<dbReference type="AlphaFoldDB" id="A0AAV1SML2"/>
<feature type="compositionally biased region" description="Low complexity" evidence="1">
    <location>
        <begin position="130"/>
        <end position="143"/>
    </location>
</feature>
<organism evidence="2 3">
    <name type="scientific">Dovyalis caffra</name>
    <dbReference type="NCBI Taxonomy" id="77055"/>
    <lineage>
        <taxon>Eukaryota</taxon>
        <taxon>Viridiplantae</taxon>
        <taxon>Streptophyta</taxon>
        <taxon>Embryophyta</taxon>
        <taxon>Tracheophyta</taxon>
        <taxon>Spermatophyta</taxon>
        <taxon>Magnoliopsida</taxon>
        <taxon>eudicotyledons</taxon>
        <taxon>Gunneridae</taxon>
        <taxon>Pentapetalae</taxon>
        <taxon>rosids</taxon>
        <taxon>fabids</taxon>
        <taxon>Malpighiales</taxon>
        <taxon>Salicaceae</taxon>
        <taxon>Flacourtieae</taxon>
        <taxon>Dovyalis</taxon>
    </lineage>
</organism>
<proteinExistence type="predicted"/>
<keyword evidence="3" id="KW-1185">Reference proteome</keyword>
<gene>
    <name evidence="2" type="ORF">DCAF_LOCUS25493</name>
</gene>
<dbReference type="Proteomes" id="UP001314170">
    <property type="component" value="Unassembled WGS sequence"/>
</dbReference>
<sequence length="143" mass="15679">MGKRINNGSLRDSAPMIDFPSHNLLGRPAERFVEVREKGQRAGSGLCWDGRRGGGSRQPDQYGYGTEASALAPTDSDWSSSGSKRQALLDSNKWSSSGARQPSSDTVRWCSGRTRPDDCNLSSDRWCDGSSKSIWSSSKPHRQ</sequence>
<evidence type="ECO:0000256" key="1">
    <source>
        <dbReference type="SAM" id="MobiDB-lite"/>
    </source>
</evidence>
<comment type="caution">
    <text evidence="2">The sequence shown here is derived from an EMBL/GenBank/DDBJ whole genome shotgun (WGS) entry which is preliminary data.</text>
</comment>
<name>A0AAV1SML2_9ROSI</name>
<feature type="compositionally biased region" description="Basic and acidic residues" evidence="1">
    <location>
        <begin position="28"/>
        <end position="40"/>
    </location>
</feature>
<evidence type="ECO:0000313" key="3">
    <source>
        <dbReference type="Proteomes" id="UP001314170"/>
    </source>
</evidence>
<feature type="compositionally biased region" description="Polar residues" evidence="1">
    <location>
        <begin position="1"/>
        <end position="10"/>
    </location>
</feature>
<evidence type="ECO:0000313" key="2">
    <source>
        <dbReference type="EMBL" id="CAK7355094.1"/>
    </source>
</evidence>
<feature type="region of interest" description="Disordered" evidence="1">
    <location>
        <begin position="1"/>
        <end position="143"/>
    </location>
</feature>